<name>A0A1U7M2Y7_TISCR</name>
<keyword evidence="2" id="KW-1185">Reference proteome</keyword>
<dbReference type="OrthoDB" id="1656210at2"/>
<dbReference type="EMBL" id="LTDM01000065">
    <property type="protein sequence ID" value="OLS01558.1"/>
    <property type="molecule type" value="Genomic_DNA"/>
</dbReference>
<protein>
    <submittedName>
        <fullName evidence="1">Uncharacterized protein</fullName>
    </submittedName>
</protein>
<dbReference type="AlphaFoldDB" id="A0A1U7M2Y7"/>
<evidence type="ECO:0000313" key="2">
    <source>
        <dbReference type="Proteomes" id="UP000186112"/>
    </source>
</evidence>
<evidence type="ECO:0000313" key="1">
    <source>
        <dbReference type="EMBL" id="OLS01558.1"/>
    </source>
</evidence>
<dbReference type="Proteomes" id="UP000186112">
    <property type="component" value="Unassembled WGS sequence"/>
</dbReference>
<comment type="caution">
    <text evidence="1">The sequence shown here is derived from an EMBL/GenBank/DDBJ whole genome shotgun (WGS) entry which is preliminary data.</text>
</comment>
<proteinExistence type="predicted"/>
<accession>A0A1U7M2Y7</accession>
<reference evidence="1 2" key="1">
    <citation type="submission" date="2016-02" db="EMBL/GenBank/DDBJ databases">
        <title>Genome sequence of Tissierella creatinophila DSM 6911.</title>
        <authorList>
            <person name="Poehlein A."/>
            <person name="Daniel R."/>
        </authorList>
    </citation>
    <scope>NUCLEOTIDE SEQUENCE [LARGE SCALE GENOMIC DNA]</scope>
    <source>
        <strain evidence="1 2">DSM 6911</strain>
    </source>
</reference>
<sequence length="190" mass="22511">MKIRVLYEDHIKNGHKNYTTIEIPDGDYSIMLDIDYEQRLAEAKPEKKAEVKRCETVQEMFDLMNSKEYNCWRRETRYIDPNPKMKKLSGKRGYIQAEPDEESFNIMDYLCTTSDDETRSRDYECEEICDWIRSTLSKKPEWADAFIAVRINGISIREYARSIGADENNITQKLKRATKKLGKEYPNRQI</sequence>
<gene>
    <name evidence="1" type="ORF">TICRE_23820</name>
</gene>
<organism evidence="1 2">
    <name type="scientific">Tissierella creatinophila DSM 6911</name>
    <dbReference type="NCBI Taxonomy" id="1123403"/>
    <lineage>
        <taxon>Bacteria</taxon>
        <taxon>Bacillati</taxon>
        <taxon>Bacillota</taxon>
        <taxon>Tissierellia</taxon>
        <taxon>Tissierellales</taxon>
        <taxon>Tissierellaceae</taxon>
        <taxon>Tissierella</taxon>
    </lineage>
</organism>